<dbReference type="Gene3D" id="3.30.70.560">
    <property type="entry name" value="7,8-Dihydro-6-hydroxymethylpterin-pyrophosphokinase HPPK"/>
    <property type="match status" value="1"/>
</dbReference>
<keyword evidence="9" id="KW-0289">Folate biosynthesis</keyword>
<evidence type="ECO:0000313" key="14">
    <source>
        <dbReference type="EMBL" id="TDX00750.1"/>
    </source>
</evidence>
<comment type="pathway">
    <text evidence="1">Cofactor biosynthesis; tetrahydrofolate biosynthesis; 2-amino-4-hydroxy-6-hydroxymethyl-7,8-dihydropteridine diphosphate from 7,8-dihydroneopterin triphosphate: step 4/4.</text>
</comment>
<dbReference type="AlphaFoldDB" id="A0A4R8DRD5"/>
<dbReference type="GO" id="GO:0005524">
    <property type="term" value="F:ATP binding"/>
    <property type="evidence" value="ECO:0007669"/>
    <property type="project" value="UniProtKB-KW"/>
</dbReference>
<dbReference type="GO" id="GO:0016301">
    <property type="term" value="F:kinase activity"/>
    <property type="evidence" value="ECO:0007669"/>
    <property type="project" value="UniProtKB-KW"/>
</dbReference>
<evidence type="ECO:0000256" key="1">
    <source>
        <dbReference type="ARBA" id="ARBA00005051"/>
    </source>
</evidence>
<evidence type="ECO:0000256" key="6">
    <source>
        <dbReference type="ARBA" id="ARBA00022741"/>
    </source>
</evidence>
<name>A0A4R8DRD5_9BACT</name>
<evidence type="ECO:0000256" key="9">
    <source>
        <dbReference type="ARBA" id="ARBA00022909"/>
    </source>
</evidence>
<comment type="function">
    <text evidence="10">Catalyzes the transfer of pyrophosphate from adenosine triphosphate (ATP) to 6-hydroxymethyl-7,8-dihydropterin, an enzymatic step in folate biosynthesis pathway.</text>
</comment>
<evidence type="ECO:0000259" key="13">
    <source>
        <dbReference type="PROSITE" id="PS00794"/>
    </source>
</evidence>
<evidence type="ECO:0000256" key="10">
    <source>
        <dbReference type="ARBA" id="ARBA00029409"/>
    </source>
</evidence>
<dbReference type="OrthoDB" id="9808041at2"/>
<dbReference type="Pfam" id="PF01288">
    <property type="entry name" value="HPPK"/>
    <property type="match status" value="1"/>
</dbReference>
<keyword evidence="8" id="KW-0067">ATP-binding</keyword>
<comment type="caution">
    <text evidence="14">The sequence shown here is derived from an EMBL/GenBank/DDBJ whole genome shotgun (WGS) entry which is preliminary data.</text>
</comment>
<keyword evidence="7 14" id="KW-0418">Kinase</keyword>
<evidence type="ECO:0000256" key="5">
    <source>
        <dbReference type="ARBA" id="ARBA00022679"/>
    </source>
</evidence>
<reference evidence="14 15" key="1">
    <citation type="submission" date="2019-03" db="EMBL/GenBank/DDBJ databases">
        <title>Genomic Encyclopedia of Type Strains, Phase IV (KMG-IV): sequencing the most valuable type-strain genomes for metagenomic binning, comparative biology and taxonomic classification.</title>
        <authorList>
            <person name="Goeker M."/>
        </authorList>
    </citation>
    <scope>NUCLEOTIDE SEQUENCE [LARGE SCALE GENOMIC DNA]</scope>
    <source>
        <strain evidence="14 15">DSM 100059</strain>
    </source>
</reference>
<dbReference type="GO" id="GO:0046654">
    <property type="term" value="P:tetrahydrofolate biosynthetic process"/>
    <property type="evidence" value="ECO:0007669"/>
    <property type="project" value="UniProtKB-UniPathway"/>
</dbReference>
<proteinExistence type="inferred from homology"/>
<evidence type="ECO:0000256" key="2">
    <source>
        <dbReference type="ARBA" id="ARBA00005810"/>
    </source>
</evidence>
<accession>A0A4R8DRD5</accession>
<keyword evidence="15" id="KW-1185">Reference proteome</keyword>
<dbReference type="InterPro" id="IPR000550">
    <property type="entry name" value="Hppk"/>
</dbReference>
<dbReference type="UniPathway" id="UPA00077">
    <property type="reaction ID" value="UER00155"/>
</dbReference>
<dbReference type="EMBL" id="SODV01000001">
    <property type="protein sequence ID" value="TDX00750.1"/>
    <property type="molecule type" value="Genomic_DNA"/>
</dbReference>
<evidence type="ECO:0000256" key="4">
    <source>
        <dbReference type="ARBA" id="ARBA00016218"/>
    </source>
</evidence>
<evidence type="ECO:0000256" key="11">
    <source>
        <dbReference type="ARBA" id="ARBA00029766"/>
    </source>
</evidence>
<dbReference type="PANTHER" id="PTHR43071">
    <property type="entry name" value="2-AMINO-4-HYDROXY-6-HYDROXYMETHYLDIHYDROPTERIDINE PYROPHOSPHOKINASE"/>
    <property type="match status" value="1"/>
</dbReference>
<dbReference type="CDD" id="cd00483">
    <property type="entry name" value="HPPK"/>
    <property type="match status" value="1"/>
</dbReference>
<dbReference type="PANTHER" id="PTHR43071:SF1">
    <property type="entry name" value="2-AMINO-4-HYDROXY-6-HYDROXYMETHYLDIHYDROPTERIDINE PYROPHOSPHOKINASE"/>
    <property type="match status" value="1"/>
</dbReference>
<dbReference type="GO" id="GO:0046656">
    <property type="term" value="P:folic acid biosynthetic process"/>
    <property type="evidence" value="ECO:0007669"/>
    <property type="project" value="UniProtKB-KW"/>
</dbReference>
<dbReference type="RefSeq" id="WP_133992698.1">
    <property type="nucleotide sequence ID" value="NZ_SODV01000001.1"/>
</dbReference>
<dbReference type="SUPFAM" id="SSF55083">
    <property type="entry name" value="6-hydroxymethyl-7,8-dihydropterin pyrophosphokinase, HPPK"/>
    <property type="match status" value="1"/>
</dbReference>
<evidence type="ECO:0000256" key="8">
    <source>
        <dbReference type="ARBA" id="ARBA00022840"/>
    </source>
</evidence>
<evidence type="ECO:0000313" key="15">
    <source>
        <dbReference type="Proteomes" id="UP000294498"/>
    </source>
</evidence>
<keyword evidence="6" id="KW-0547">Nucleotide-binding</keyword>
<keyword evidence="5" id="KW-0808">Transferase</keyword>
<comment type="similarity">
    <text evidence="2">Belongs to the HPPK family.</text>
</comment>
<dbReference type="NCBIfam" id="TIGR01498">
    <property type="entry name" value="folK"/>
    <property type="match status" value="1"/>
</dbReference>
<evidence type="ECO:0000256" key="12">
    <source>
        <dbReference type="ARBA" id="ARBA00033413"/>
    </source>
</evidence>
<protein>
    <recommendedName>
        <fullName evidence="4">2-amino-4-hydroxy-6-hydroxymethyldihydropteridine pyrophosphokinase</fullName>
        <ecNumber evidence="3">2.7.6.3</ecNumber>
    </recommendedName>
    <alternativeName>
        <fullName evidence="11">6-hydroxymethyl-7,8-dihydropterin pyrophosphokinase</fullName>
    </alternativeName>
    <alternativeName>
        <fullName evidence="12">7,8-dihydro-6-hydroxymethylpterin-pyrophosphokinase</fullName>
    </alternativeName>
</protein>
<organism evidence="14 15">
    <name type="scientific">Dinghuibacter silviterrae</name>
    <dbReference type="NCBI Taxonomy" id="1539049"/>
    <lineage>
        <taxon>Bacteria</taxon>
        <taxon>Pseudomonadati</taxon>
        <taxon>Bacteroidota</taxon>
        <taxon>Chitinophagia</taxon>
        <taxon>Chitinophagales</taxon>
        <taxon>Chitinophagaceae</taxon>
        <taxon>Dinghuibacter</taxon>
    </lineage>
</organism>
<evidence type="ECO:0000256" key="3">
    <source>
        <dbReference type="ARBA" id="ARBA00013253"/>
    </source>
</evidence>
<dbReference type="EC" id="2.7.6.3" evidence="3"/>
<dbReference type="Proteomes" id="UP000294498">
    <property type="component" value="Unassembled WGS sequence"/>
</dbReference>
<sequence>MNEVILLTGGNLGDRQALLAAARDLVGRDIGPVRKASSLYETAPWGNQDQPAFLNQVLIVDTALSPGAVLERIGSIEAALGRNRAEKWGPRLMDIDILFYGRAIIDTAELRVPHPEIANRRFVLAPLAEVAPELVHPVSGVTVAELLAATPDTLEVRRV</sequence>
<gene>
    <name evidence="14" type="ORF">EDB95_1778</name>
</gene>
<dbReference type="PROSITE" id="PS00794">
    <property type="entry name" value="HPPK"/>
    <property type="match status" value="1"/>
</dbReference>
<evidence type="ECO:0000256" key="7">
    <source>
        <dbReference type="ARBA" id="ARBA00022777"/>
    </source>
</evidence>
<dbReference type="InterPro" id="IPR035907">
    <property type="entry name" value="Hppk_sf"/>
</dbReference>
<feature type="domain" description="7,8-dihydro-6-hydroxymethylpterin-pyrophosphokinase" evidence="13">
    <location>
        <begin position="87"/>
        <end position="98"/>
    </location>
</feature>
<dbReference type="GO" id="GO:0003848">
    <property type="term" value="F:2-amino-4-hydroxy-6-hydroxymethyldihydropteridine diphosphokinase activity"/>
    <property type="evidence" value="ECO:0007669"/>
    <property type="project" value="UniProtKB-EC"/>
</dbReference>